<accession>A0A3B0VBX6</accession>
<dbReference type="PANTHER" id="PTHR42983:SF1">
    <property type="entry name" value="IRON-MOLYBDENUM PROTEIN"/>
    <property type="match status" value="1"/>
</dbReference>
<organism evidence="2">
    <name type="scientific">hydrothermal vent metagenome</name>
    <dbReference type="NCBI Taxonomy" id="652676"/>
    <lineage>
        <taxon>unclassified sequences</taxon>
        <taxon>metagenomes</taxon>
        <taxon>ecological metagenomes</taxon>
    </lineage>
</organism>
<evidence type="ECO:0000259" key="1">
    <source>
        <dbReference type="Pfam" id="PF02579"/>
    </source>
</evidence>
<reference evidence="2" key="1">
    <citation type="submission" date="2018-06" db="EMBL/GenBank/DDBJ databases">
        <authorList>
            <person name="Zhirakovskaya E."/>
        </authorList>
    </citation>
    <scope>NUCLEOTIDE SEQUENCE</scope>
</reference>
<dbReference type="Pfam" id="PF02579">
    <property type="entry name" value="Nitro_FeMo-Co"/>
    <property type="match status" value="1"/>
</dbReference>
<name>A0A3B0VBX6_9ZZZZ</name>
<dbReference type="InterPro" id="IPR003731">
    <property type="entry name" value="Di-Nase_FeMo-co_biosynth"/>
</dbReference>
<sequence>MSKKKLAIPLENGNLAQHFGHSREFAFYEIEEGKIVKEYRKEPPPHAEGTIPNWLVENQATDILVGGIGPKAIEILYNRGINVYVGVAVDEAMNLALDFINGNLKFGQNYCHH</sequence>
<protein>
    <recommendedName>
        <fullName evidence="1">Dinitrogenase iron-molybdenum cofactor biosynthesis domain-containing protein</fullName>
    </recommendedName>
</protein>
<gene>
    <name evidence="2" type="ORF">MNBD_BACTEROID07-2020</name>
</gene>
<proteinExistence type="predicted"/>
<feature type="domain" description="Dinitrogenase iron-molybdenum cofactor biosynthesis" evidence="1">
    <location>
        <begin position="13"/>
        <end position="94"/>
    </location>
</feature>
<evidence type="ECO:0000313" key="2">
    <source>
        <dbReference type="EMBL" id="VAW29476.1"/>
    </source>
</evidence>
<dbReference type="InterPro" id="IPR036105">
    <property type="entry name" value="DiNase_FeMo-co_biosyn_sf"/>
</dbReference>
<dbReference type="EMBL" id="UOET01000372">
    <property type="protein sequence ID" value="VAW29476.1"/>
    <property type="molecule type" value="Genomic_DNA"/>
</dbReference>
<dbReference type="PANTHER" id="PTHR42983">
    <property type="entry name" value="DINITROGENASE IRON-MOLYBDENUM COFACTOR PROTEIN-RELATED"/>
    <property type="match status" value="1"/>
</dbReference>
<dbReference type="AlphaFoldDB" id="A0A3B0VBX6"/>
<dbReference type="SUPFAM" id="SSF53146">
    <property type="entry name" value="Nitrogenase accessory factor-like"/>
    <property type="match status" value="1"/>
</dbReference>
<dbReference type="Gene3D" id="3.30.420.130">
    <property type="entry name" value="Dinitrogenase iron-molybdenum cofactor biosynthesis domain"/>
    <property type="match status" value="1"/>
</dbReference>